<gene>
    <name evidence="2" type="ORF">BME96_08850</name>
</gene>
<dbReference type="Proteomes" id="UP000182945">
    <property type="component" value="Chromosome"/>
</dbReference>
<reference evidence="2 3" key="1">
    <citation type="submission" date="2016-11" db="EMBL/GenBank/DDBJ databases">
        <title>Complete genome sequencing of Virgibacillus halodenitrificans PDB-F2.</title>
        <authorList>
            <person name="Sun Z."/>
            <person name="Zhou Y."/>
            <person name="Li H."/>
        </authorList>
    </citation>
    <scope>NUCLEOTIDE SEQUENCE [LARGE SCALE GENOMIC DNA]</scope>
    <source>
        <strain evidence="2 3">PDB-F2</strain>
    </source>
</reference>
<feature type="domain" description="HTH cro/C1-type" evidence="1">
    <location>
        <begin position="6"/>
        <end position="61"/>
    </location>
</feature>
<dbReference type="Pfam" id="PF13443">
    <property type="entry name" value="HTH_26"/>
    <property type="match status" value="1"/>
</dbReference>
<dbReference type="AlphaFoldDB" id="A0AAC9J270"/>
<protein>
    <submittedName>
        <fullName evidence="2">Phage repressor protein</fullName>
    </submittedName>
</protein>
<evidence type="ECO:0000259" key="1">
    <source>
        <dbReference type="PROSITE" id="PS50943"/>
    </source>
</evidence>
<dbReference type="InterPro" id="IPR010982">
    <property type="entry name" value="Lambda_DNA-bd_dom_sf"/>
</dbReference>
<dbReference type="RefSeq" id="WP_071648893.1">
    <property type="nucleotide sequence ID" value="NZ_CP017962.1"/>
</dbReference>
<accession>A0AAC9J270</accession>
<organism evidence="2 3">
    <name type="scientific">Virgibacillus halodenitrificans</name>
    <name type="common">Bacillus halodenitrificans</name>
    <dbReference type="NCBI Taxonomy" id="1482"/>
    <lineage>
        <taxon>Bacteria</taxon>
        <taxon>Bacillati</taxon>
        <taxon>Bacillota</taxon>
        <taxon>Bacilli</taxon>
        <taxon>Bacillales</taxon>
        <taxon>Bacillaceae</taxon>
        <taxon>Virgibacillus</taxon>
    </lineage>
</organism>
<dbReference type="CDD" id="cd00093">
    <property type="entry name" value="HTH_XRE"/>
    <property type="match status" value="1"/>
</dbReference>
<evidence type="ECO:0000313" key="3">
    <source>
        <dbReference type="Proteomes" id="UP000182945"/>
    </source>
</evidence>
<dbReference type="EMBL" id="CP017962">
    <property type="protein sequence ID" value="APC48269.1"/>
    <property type="molecule type" value="Genomic_DNA"/>
</dbReference>
<proteinExistence type="predicted"/>
<sequence>MNVNKLKGKIVENGLTVGELANQIGMDRSTLYRKISNDGDSLTIKDVNLICKVLKLTKEEAMSIFFNQFVA</sequence>
<dbReference type="PROSITE" id="PS50943">
    <property type="entry name" value="HTH_CROC1"/>
    <property type="match status" value="1"/>
</dbReference>
<dbReference type="InterPro" id="IPR001387">
    <property type="entry name" value="Cro/C1-type_HTH"/>
</dbReference>
<dbReference type="SUPFAM" id="SSF47413">
    <property type="entry name" value="lambda repressor-like DNA-binding domains"/>
    <property type="match status" value="1"/>
</dbReference>
<dbReference type="GO" id="GO:0003677">
    <property type="term" value="F:DNA binding"/>
    <property type="evidence" value="ECO:0007669"/>
    <property type="project" value="InterPro"/>
</dbReference>
<dbReference type="GeneID" id="71514501"/>
<dbReference type="Gene3D" id="1.10.260.40">
    <property type="entry name" value="lambda repressor-like DNA-binding domains"/>
    <property type="match status" value="1"/>
</dbReference>
<name>A0AAC9J270_VIRHA</name>
<evidence type="ECO:0000313" key="2">
    <source>
        <dbReference type="EMBL" id="APC48269.1"/>
    </source>
</evidence>
<dbReference type="KEGG" id="vhl:BME96_08850"/>